<dbReference type="SUPFAM" id="SSF47781">
    <property type="entry name" value="RuvA domain 2-like"/>
    <property type="match status" value="1"/>
</dbReference>
<keyword evidence="4" id="KW-1185">Reference proteome</keyword>
<feature type="region of interest" description="Disordered" evidence="1">
    <location>
        <begin position="89"/>
        <end position="127"/>
    </location>
</feature>
<dbReference type="Pfam" id="PF12836">
    <property type="entry name" value="HHH_3"/>
    <property type="match status" value="1"/>
</dbReference>
<dbReference type="InterPro" id="IPR051675">
    <property type="entry name" value="Endo/Exo/Phosphatase_dom_1"/>
</dbReference>
<evidence type="ECO:0000313" key="4">
    <source>
        <dbReference type="Proteomes" id="UP000194798"/>
    </source>
</evidence>
<feature type="domain" description="Helix-hairpin-helix DNA-binding motif class 1" evidence="2">
    <location>
        <begin position="36"/>
        <end position="55"/>
    </location>
</feature>
<evidence type="ECO:0000313" key="3">
    <source>
        <dbReference type="EMBL" id="OUD16259.1"/>
    </source>
</evidence>
<dbReference type="PANTHER" id="PTHR21180:SF32">
    <property type="entry name" value="ENDONUCLEASE_EXONUCLEASE_PHOSPHATASE FAMILY DOMAIN-CONTAINING PROTEIN 1"/>
    <property type="match status" value="1"/>
</dbReference>
<sequence length="127" mass="13934">MLRRGWMLFLVLGFWGIQWNAFAEEPININTADVETLAETLEGIGEKKAEAIVQSRTVEGPFESVDDLERVSGIGPKLIDKNRHLMTVGEPEAQPTETTVEQVETTTEAAEATVEAEATTETESVAN</sequence>
<reference evidence="3 4" key="1">
    <citation type="submission" date="2016-12" db="EMBL/GenBank/DDBJ databases">
        <title>Thioflexothrix psekupsii D3 genome sequencing and assembly.</title>
        <authorList>
            <person name="Fomenkov A."/>
            <person name="Vincze T."/>
            <person name="Grabovich M."/>
            <person name="Anton B.P."/>
            <person name="Dubinina G."/>
            <person name="Orlova M."/>
            <person name="Belousova E."/>
            <person name="Roberts R.J."/>
        </authorList>
    </citation>
    <scope>NUCLEOTIDE SEQUENCE [LARGE SCALE GENOMIC DNA]</scope>
    <source>
        <strain evidence="3">D3</strain>
    </source>
</reference>
<dbReference type="InterPro" id="IPR010994">
    <property type="entry name" value="RuvA_2-like"/>
</dbReference>
<gene>
    <name evidence="3" type="ORF">TPSD3_00620</name>
</gene>
<organism evidence="3 4">
    <name type="scientific">Thioflexithrix psekupsensis</name>
    <dbReference type="NCBI Taxonomy" id="1570016"/>
    <lineage>
        <taxon>Bacteria</taxon>
        <taxon>Pseudomonadati</taxon>
        <taxon>Pseudomonadota</taxon>
        <taxon>Gammaproteobacteria</taxon>
        <taxon>Thiotrichales</taxon>
        <taxon>Thioflexithrix</taxon>
    </lineage>
</organism>
<feature type="compositionally biased region" description="Low complexity" evidence="1">
    <location>
        <begin position="90"/>
        <end position="127"/>
    </location>
</feature>
<dbReference type="PANTHER" id="PTHR21180">
    <property type="entry name" value="ENDONUCLEASE/EXONUCLEASE/PHOSPHATASE FAMILY DOMAIN-CONTAINING PROTEIN 1"/>
    <property type="match status" value="1"/>
</dbReference>
<dbReference type="NCBIfam" id="TIGR00426">
    <property type="entry name" value="competence protein ComEA helix-hairpin-helix repeat region"/>
    <property type="match status" value="1"/>
</dbReference>
<dbReference type="InterPro" id="IPR004509">
    <property type="entry name" value="Competence_ComEA_HhH"/>
</dbReference>
<feature type="domain" description="Helix-hairpin-helix DNA-binding motif class 1" evidence="2">
    <location>
        <begin position="66"/>
        <end position="85"/>
    </location>
</feature>
<dbReference type="GO" id="GO:0003677">
    <property type="term" value="F:DNA binding"/>
    <property type="evidence" value="ECO:0007669"/>
    <property type="project" value="InterPro"/>
</dbReference>
<dbReference type="EMBL" id="MSLT01000001">
    <property type="protein sequence ID" value="OUD16259.1"/>
    <property type="molecule type" value="Genomic_DNA"/>
</dbReference>
<dbReference type="InterPro" id="IPR003583">
    <property type="entry name" value="Hlx-hairpin-Hlx_DNA-bd_motif"/>
</dbReference>
<dbReference type="OrthoDB" id="7510573at2"/>
<dbReference type="GO" id="GO:0006281">
    <property type="term" value="P:DNA repair"/>
    <property type="evidence" value="ECO:0007669"/>
    <property type="project" value="InterPro"/>
</dbReference>
<proteinExistence type="predicted"/>
<protein>
    <recommendedName>
        <fullName evidence="2">Helix-hairpin-helix DNA-binding motif class 1 domain-containing protein</fullName>
    </recommendedName>
</protein>
<comment type="caution">
    <text evidence="3">The sequence shown here is derived from an EMBL/GenBank/DDBJ whole genome shotgun (WGS) entry which is preliminary data.</text>
</comment>
<accession>A0A251XC98</accession>
<dbReference type="Proteomes" id="UP000194798">
    <property type="component" value="Unassembled WGS sequence"/>
</dbReference>
<evidence type="ECO:0000259" key="2">
    <source>
        <dbReference type="SMART" id="SM00278"/>
    </source>
</evidence>
<dbReference type="Gene3D" id="1.10.150.280">
    <property type="entry name" value="AF1531-like domain"/>
    <property type="match status" value="1"/>
</dbReference>
<dbReference type="AlphaFoldDB" id="A0A251XC98"/>
<dbReference type="GO" id="GO:0015628">
    <property type="term" value="P:protein secretion by the type II secretion system"/>
    <property type="evidence" value="ECO:0007669"/>
    <property type="project" value="TreeGrafter"/>
</dbReference>
<dbReference type="SMART" id="SM00278">
    <property type="entry name" value="HhH1"/>
    <property type="match status" value="2"/>
</dbReference>
<name>A0A251XC98_9GAMM</name>
<evidence type="ECO:0000256" key="1">
    <source>
        <dbReference type="SAM" id="MobiDB-lite"/>
    </source>
</evidence>
<dbReference type="GO" id="GO:0015627">
    <property type="term" value="C:type II protein secretion system complex"/>
    <property type="evidence" value="ECO:0007669"/>
    <property type="project" value="TreeGrafter"/>
</dbReference>